<keyword evidence="4" id="KW-1185">Reference proteome</keyword>
<evidence type="ECO:0000256" key="2">
    <source>
        <dbReference type="SAM" id="SignalP"/>
    </source>
</evidence>
<protein>
    <submittedName>
        <fullName evidence="3">Uncharacterized protein</fullName>
    </submittedName>
</protein>
<keyword evidence="2" id="KW-0732">Signal</keyword>
<dbReference type="GeneID" id="37181151"/>
<keyword evidence="1" id="KW-1133">Transmembrane helix</keyword>
<reference evidence="3 4" key="1">
    <citation type="submission" date="2018-02" db="EMBL/GenBank/DDBJ databases">
        <title>The genomes of Aspergillus section Nigri reveals drivers in fungal speciation.</title>
        <authorList>
            <consortium name="DOE Joint Genome Institute"/>
            <person name="Vesth T.C."/>
            <person name="Nybo J."/>
            <person name="Theobald S."/>
            <person name="Brandl J."/>
            <person name="Frisvad J.C."/>
            <person name="Nielsen K.F."/>
            <person name="Lyhne E.K."/>
            <person name="Kogle M.E."/>
            <person name="Kuo A."/>
            <person name="Riley R."/>
            <person name="Clum A."/>
            <person name="Nolan M."/>
            <person name="Lipzen A."/>
            <person name="Salamov A."/>
            <person name="Henrissat B."/>
            <person name="Wiebenga A."/>
            <person name="De vries R.P."/>
            <person name="Grigoriev I.V."/>
            <person name="Mortensen U.H."/>
            <person name="Andersen M.R."/>
            <person name="Baker S.E."/>
        </authorList>
    </citation>
    <scope>NUCLEOTIDE SEQUENCE [LARGE SCALE GENOMIC DNA]</scope>
    <source>
        <strain evidence="3 4">CBS 114.51</strain>
    </source>
</reference>
<evidence type="ECO:0000313" key="3">
    <source>
        <dbReference type="EMBL" id="RAH87541.1"/>
    </source>
</evidence>
<evidence type="ECO:0000313" key="4">
    <source>
        <dbReference type="Proteomes" id="UP000249497"/>
    </source>
</evidence>
<feature type="transmembrane region" description="Helical" evidence="1">
    <location>
        <begin position="35"/>
        <end position="51"/>
    </location>
</feature>
<keyword evidence="1" id="KW-0472">Membrane</keyword>
<proteinExistence type="predicted"/>
<dbReference type="RefSeq" id="XP_025533435.1">
    <property type="nucleotide sequence ID" value="XM_025677458.1"/>
</dbReference>
<gene>
    <name evidence="3" type="ORF">BO86DRAFT_5387</name>
</gene>
<dbReference type="AlphaFoldDB" id="A0A8T8XHM7"/>
<dbReference type="EMBL" id="KZ824770">
    <property type="protein sequence ID" value="RAH87541.1"/>
    <property type="molecule type" value="Genomic_DNA"/>
</dbReference>
<organism evidence="3 4">
    <name type="scientific">Aspergillus japonicus CBS 114.51</name>
    <dbReference type="NCBI Taxonomy" id="1448312"/>
    <lineage>
        <taxon>Eukaryota</taxon>
        <taxon>Fungi</taxon>
        <taxon>Dikarya</taxon>
        <taxon>Ascomycota</taxon>
        <taxon>Pezizomycotina</taxon>
        <taxon>Eurotiomycetes</taxon>
        <taxon>Eurotiomycetidae</taxon>
        <taxon>Eurotiales</taxon>
        <taxon>Aspergillaceae</taxon>
        <taxon>Aspergillus</taxon>
        <taxon>Aspergillus subgen. Circumdati</taxon>
    </lineage>
</organism>
<sequence length="129" mass="14673">MFRRLSNTPAFLTLLIWIIHLPLLSLSTPACIDHLLVVVVVVVVVILLFPTQNTHTHTHNPAHFPFCTCFPPTHDTLIMSVQYIPAFYFVLQLPSQTACMQPEGSSPPCVHHVLPMQWFPLCYDLEIEI</sequence>
<name>A0A8T8XHM7_ASPJA</name>
<accession>A0A8T8XHM7</accession>
<keyword evidence="1" id="KW-0812">Transmembrane</keyword>
<dbReference type="Proteomes" id="UP000249497">
    <property type="component" value="Unassembled WGS sequence"/>
</dbReference>
<feature type="signal peptide" evidence="2">
    <location>
        <begin position="1"/>
        <end position="27"/>
    </location>
</feature>
<evidence type="ECO:0000256" key="1">
    <source>
        <dbReference type="SAM" id="Phobius"/>
    </source>
</evidence>
<feature type="chain" id="PRO_5035751702" evidence="2">
    <location>
        <begin position="28"/>
        <end position="129"/>
    </location>
</feature>